<protein>
    <submittedName>
        <fullName evidence="1">Uncharacterized protein</fullName>
    </submittedName>
</protein>
<evidence type="ECO:0000313" key="1">
    <source>
        <dbReference type="EMBL" id="HIR89455.1"/>
    </source>
</evidence>
<comment type="caution">
    <text evidence="1">The sequence shown here is derived from an EMBL/GenBank/DDBJ whole genome shotgun (WGS) entry which is preliminary data.</text>
</comment>
<organism evidence="1 2">
    <name type="scientific">Candidatus Fimimorpha faecalis</name>
    <dbReference type="NCBI Taxonomy" id="2840824"/>
    <lineage>
        <taxon>Bacteria</taxon>
        <taxon>Bacillati</taxon>
        <taxon>Bacillota</taxon>
        <taxon>Clostridia</taxon>
        <taxon>Eubacteriales</taxon>
        <taxon>Candidatus Fimimorpha</taxon>
    </lineage>
</organism>
<gene>
    <name evidence="1" type="ORF">IAC96_10935</name>
</gene>
<proteinExistence type="predicted"/>
<evidence type="ECO:0000313" key="2">
    <source>
        <dbReference type="Proteomes" id="UP000824201"/>
    </source>
</evidence>
<sequence>MLKIRMQGTRKDIRWFQRLLEKHSELRVLQSSEIYSNKGTDKYFRSYAEIEKRDKKGRE</sequence>
<name>A0A9D1EFW5_9FIRM</name>
<reference evidence="1" key="1">
    <citation type="submission" date="2020-10" db="EMBL/GenBank/DDBJ databases">
        <authorList>
            <person name="Gilroy R."/>
        </authorList>
    </citation>
    <scope>NUCLEOTIDE SEQUENCE</scope>
    <source>
        <strain evidence="1">ChiW13-3771</strain>
    </source>
</reference>
<reference evidence="1" key="2">
    <citation type="journal article" date="2021" name="PeerJ">
        <title>Extensive microbial diversity within the chicken gut microbiome revealed by metagenomics and culture.</title>
        <authorList>
            <person name="Gilroy R."/>
            <person name="Ravi A."/>
            <person name="Getino M."/>
            <person name="Pursley I."/>
            <person name="Horton D.L."/>
            <person name="Alikhan N.F."/>
            <person name="Baker D."/>
            <person name="Gharbi K."/>
            <person name="Hall N."/>
            <person name="Watson M."/>
            <person name="Adriaenssens E.M."/>
            <person name="Foster-Nyarko E."/>
            <person name="Jarju S."/>
            <person name="Secka A."/>
            <person name="Antonio M."/>
            <person name="Oren A."/>
            <person name="Chaudhuri R.R."/>
            <person name="La Ragione R."/>
            <person name="Hildebrand F."/>
            <person name="Pallen M.J."/>
        </authorList>
    </citation>
    <scope>NUCLEOTIDE SEQUENCE</scope>
    <source>
        <strain evidence="1">ChiW13-3771</strain>
    </source>
</reference>
<dbReference type="AlphaFoldDB" id="A0A9D1EFW5"/>
<dbReference type="EMBL" id="DVHN01000144">
    <property type="protein sequence ID" value="HIR89455.1"/>
    <property type="molecule type" value="Genomic_DNA"/>
</dbReference>
<dbReference type="Proteomes" id="UP000824201">
    <property type="component" value="Unassembled WGS sequence"/>
</dbReference>
<accession>A0A9D1EFW5</accession>